<organism evidence="3 4">
    <name type="scientific">Blautia caecimuris</name>
    <dbReference type="NCBI Taxonomy" id="1796615"/>
    <lineage>
        <taxon>Bacteria</taxon>
        <taxon>Bacillati</taxon>
        <taxon>Bacillota</taxon>
        <taxon>Clostridia</taxon>
        <taxon>Lachnospirales</taxon>
        <taxon>Lachnospiraceae</taxon>
        <taxon>Blautia</taxon>
    </lineage>
</organism>
<feature type="region of interest" description="Disordered" evidence="1">
    <location>
        <begin position="375"/>
        <end position="435"/>
    </location>
</feature>
<dbReference type="RefSeq" id="WP_257464986.1">
    <property type="nucleotide sequence ID" value="NZ_JANJZT010000019.1"/>
</dbReference>
<feature type="domain" description="DUF4340" evidence="2">
    <location>
        <begin position="76"/>
        <end position="261"/>
    </location>
</feature>
<name>A0ABV2M453_9FIRM</name>
<dbReference type="Proteomes" id="UP001549106">
    <property type="component" value="Unassembled WGS sequence"/>
</dbReference>
<evidence type="ECO:0000313" key="4">
    <source>
        <dbReference type="Proteomes" id="UP001549106"/>
    </source>
</evidence>
<keyword evidence="4" id="KW-1185">Reference proteome</keyword>
<feature type="region of interest" description="Disordered" evidence="1">
    <location>
        <begin position="275"/>
        <end position="311"/>
    </location>
</feature>
<protein>
    <recommendedName>
        <fullName evidence="2">DUF4340 domain-containing protein</fullName>
    </recommendedName>
</protein>
<proteinExistence type="predicted"/>
<dbReference type="EMBL" id="JBEPMJ010000018">
    <property type="protein sequence ID" value="MET3751166.1"/>
    <property type="molecule type" value="Genomic_DNA"/>
</dbReference>
<accession>A0ABV2M453</accession>
<evidence type="ECO:0000313" key="3">
    <source>
        <dbReference type="EMBL" id="MET3751166.1"/>
    </source>
</evidence>
<dbReference type="InterPro" id="IPR025641">
    <property type="entry name" value="DUF4340"/>
</dbReference>
<comment type="caution">
    <text evidence="3">The sequence shown here is derived from an EMBL/GenBank/DDBJ whole genome shotgun (WGS) entry which is preliminary data.</text>
</comment>
<reference evidence="3 4" key="1">
    <citation type="submission" date="2024-06" db="EMBL/GenBank/DDBJ databases">
        <title>Genomic Encyclopedia of Type Strains, Phase IV (KMG-IV): sequencing the most valuable type-strain genomes for metagenomic binning, comparative biology and taxonomic classification.</title>
        <authorList>
            <person name="Goeker M."/>
        </authorList>
    </citation>
    <scope>NUCLEOTIDE SEQUENCE [LARGE SCALE GENOMIC DNA]</scope>
    <source>
        <strain evidence="3 4">DSM 29492</strain>
    </source>
</reference>
<evidence type="ECO:0000256" key="1">
    <source>
        <dbReference type="SAM" id="MobiDB-lite"/>
    </source>
</evidence>
<gene>
    <name evidence="3" type="ORF">ABID24_002422</name>
</gene>
<dbReference type="Pfam" id="PF14238">
    <property type="entry name" value="DUF4340"/>
    <property type="match status" value="1"/>
</dbReference>
<sequence length="546" mass="59826">MKSKTVKLISGVAVLAVLSGTYIGVTSYVDSQEEKEAEAADTSVSVVEMDSEKITSVSFNGTEGAEEVFEKDGDKWVKKDEPDFPVSQDTLDGAVNALTALSADQKLENPGDLSEYDLDKPQNQITLTEEDGNRIILQVGMKNEASGQYYMKKSEDDKDIYLVSAVSLEPFMGTSYEFAQAESFPAVTSATIKDVKVEKENGYQLSQDDDSLYWYVSDGKTSEQADTSKAGTVTSAIGSLTYGDFVDYNCTDQAKYGFDDPYAIITATYLAEEDAEADTDATGASESEDKTETASEAEDSGEAEEKPQVEKQLVIYVGDEIDGNRYVKVNDSKQVYTIPETSLTDIVDKNISDFYSLTVNYLTVNNLDSLEVQSEDGAHTVQVTRETAKNTEDSTEESAGSEKEEGSGDTGEAAADTDKENEDAAENTSDEKTGTAEAEKISYVLDGKEIEETVFTTFYNKLINMAGQERLTEEYTPDEAAAFTFVFTDTEGQKTTVSYYEYDSSFYAAVTGDKVYLVNKMDIRDLTDAYQEMLNTDSSEESQEAS</sequence>
<evidence type="ECO:0000259" key="2">
    <source>
        <dbReference type="Pfam" id="PF14238"/>
    </source>
</evidence>